<reference evidence="2 3" key="1">
    <citation type="submission" date="2024-11" db="EMBL/GenBank/DDBJ databases">
        <title>The Natural Products Discovery Center: Release of the First 8490 Sequenced Strains for Exploring Actinobacteria Biosynthetic Diversity.</title>
        <authorList>
            <person name="Kalkreuter E."/>
            <person name="Kautsar S.A."/>
            <person name="Yang D."/>
            <person name="Bader C.D."/>
            <person name="Teijaro C.N."/>
            <person name="Fluegel L."/>
            <person name="Davis C.M."/>
            <person name="Simpson J.R."/>
            <person name="Lauterbach L."/>
            <person name="Steele A.D."/>
            <person name="Gui C."/>
            <person name="Meng S."/>
            <person name="Li G."/>
            <person name="Viehrig K."/>
            <person name="Ye F."/>
            <person name="Su P."/>
            <person name="Kiefer A.F."/>
            <person name="Nichols A."/>
            <person name="Cepeda A.J."/>
            <person name="Yan W."/>
            <person name="Fan B."/>
            <person name="Jiang Y."/>
            <person name="Adhikari A."/>
            <person name="Zheng C.-J."/>
            <person name="Schuster L."/>
            <person name="Cowan T.M."/>
            <person name="Smanski M.J."/>
            <person name="Chevrette M.G."/>
            <person name="De Carvalho L.P.S."/>
            <person name="Shen B."/>
        </authorList>
    </citation>
    <scope>NUCLEOTIDE SEQUENCE [LARGE SCALE GENOMIC DNA]</scope>
    <source>
        <strain evidence="2 3">NPDC020863</strain>
    </source>
</reference>
<organism evidence="2 3">
    <name type="scientific">Streptomyces milbemycinicus</name>
    <dbReference type="NCBI Taxonomy" id="476552"/>
    <lineage>
        <taxon>Bacteria</taxon>
        <taxon>Bacillati</taxon>
        <taxon>Actinomycetota</taxon>
        <taxon>Actinomycetes</taxon>
        <taxon>Kitasatosporales</taxon>
        <taxon>Streptomycetaceae</taxon>
        <taxon>Streptomyces</taxon>
    </lineage>
</organism>
<sequence>MEAVIQAKAEGVKPSEVEAPSEPGRVVDLMAALRDSVRAAKEARGENADRAEVRPMRPQKKAPSKKTAVKKTSGKKAPAKKTTKRTAS</sequence>
<feature type="compositionally biased region" description="Basic and acidic residues" evidence="1">
    <location>
        <begin position="40"/>
        <end position="55"/>
    </location>
</feature>
<name>A0ABW8M322_9ACTN</name>
<feature type="region of interest" description="Disordered" evidence="1">
    <location>
        <begin position="40"/>
        <end position="88"/>
    </location>
</feature>
<accession>A0ABW8M322</accession>
<gene>
    <name evidence="2" type="ORF">ACI2L5_48030</name>
</gene>
<evidence type="ECO:0008006" key="4">
    <source>
        <dbReference type="Google" id="ProtNLM"/>
    </source>
</evidence>
<dbReference type="RefSeq" id="WP_404748874.1">
    <property type="nucleotide sequence ID" value="NZ_JBJDQH010000028.1"/>
</dbReference>
<dbReference type="Proteomes" id="UP001620295">
    <property type="component" value="Unassembled WGS sequence"/>
</dbReference>
<evidence type="ECO:0000313" key="3">
    <source>
        <dbReference type="Proteomes" id="UP001620295"/>
    </source>
</evidence>
<keyword evidence="3" id="KW-1185">Reference proteome</keyword>
<feature type="compositionally biased region" description="Basic residues" evidence="1">
    <location>
        <begin position="57"/>
        <end position="88"/>
    </location>
</feature>
<proteinExistence type="predicted"/>
<comment type="caution">
    <text evidence="2">The sequence shown here is derived from an EMBL/GenBank/DDBJ whole genome shotgun (WGS) entry which is preliminary data.</text>
</comment>
<feature type="region of interest" description="Disordered" evidence="1">
    <location>
        <begin position="1"/>
        <end position="21"/>
    </location>
</feature>
<evidence type="ECO:0000313" key="2">
    <source>
        <dbReference type="EMBL" id="MFK4272579.1"/>
    </source>
</evidence>
<evidence type="ECO:0000256" key="1">
    <source>
        <dbReference type="SAM" id="MobiDB-lite"/>
    </source>
</evidence>
<dbReference type="EMBL" id="JBJDQH010000028">
    <property type="protein sequence ID" value="MFK4272579.1"/>
    <property type="molecule type" value="Genomic_DNA"/>
</dbReference>
<protein>
    <recommendedName>
        <fullName evidence="4">Ku protein</fullName>
    </recommendedName>
</protein>